<protein>
    <submittedName>
        <fullName evidence="1">Uncharacterized protein</fullName>
    </submittedName>
</protein>
<name>A0ACB9Q613_BAUVA</name>
<dbReference type="Proteomes" id="UP000828941">
    <property type="component" value="Chromosome 1"/>
</dbReference>
<reference evidence="1 2" key="1">
    <citation type="journal article" date="2022" name="DNA Res.">
        <title>Chromosomal-level genome assembly of the orchid tree Bauhinia variegata (Leguminosae; Cercidoideae) supports the allotetraploid origin hypothesis of Bauhinia.</title>
        <authorList>
            <person name="Zhong Y."/>
            <person name="Chen Y."/>
            <person name="Zheng D."/>
            <person name="Pang J."/>
            <person name="Liu Y."/>
            <person name="Luo S."/>
            <person name="Meng S."/>
            <person name="Qian L."/>
            <person name="Wei D."/>
            <person name="Dai S."/>
            <person name="Zhou R."/>
        </authorList>
    </citation>
    <scope>NUCLEOTIDE SEQUENCE [LARGE SCALE GENOMIC DNA]</scope>
    <source>
        <strain evidence="1">BV-YZ2020</strain>
    </source>
</reference>
<evidence type="ECO:0000313" key="1">
    <source>
        <dbReference type="EMBL" id="KAI4356504.1"/>
    </source>
</evidence>
<accession>A0ACB9Q613</accession>
<organism evidence="1 2">
    <name type="scientific">Bauhinia variegata</name>
    <name type="common">Purple orchid tree</name>
    <name type="synonym">Phanera variegata</name>
    <dbReference type="NCBI Taxonomy" id="167791"/>
    <lineage>
        <taxon>Eukaryota</taxon>
        <taxon>Viridiplantae</taxon>
        <taxon>Streptophyta</taxon>
        <taxon>Embryophyta</taxon>
        <taxon>Tracheophyta</taxon>
        <taxon>Spermatophyta</taxon>
        <taxon>Magnoliopsida</taxon>
        <taxon>eudicotyledons</taxon>
        <taxon>Gunneridae</taxon>
        <taxon>Pentapetalae</taxon>
        <taxon>rosids</taxon>
        <taxon>fabids</taxon>
        <taxon>Fabales</taxon>
        <taxon>Fabaceae</taxon>
        <taxon>Cercidoideae</taxon>
        <taxon>Cercideae</taxon>
        <taxon>Bauhiniinae</taxon>
        <taxon>Bauhinia</taxon>
    </lineage>
</organism>
<gene>
    <name evidence="1" type="ORF">L6164_000526</name>
</gene>
<evidence type="ECO:0000313" key="2">
    <source>
        <dbReference type="Proteomes" id="UP000828941"/>
    </source>
</evidence>
<proteinExistence type="predicted"/>
<dbReference type="EMBL" id="CM039426">
    <property type="protein sequence ID" value="KAI4356504.1"/>
    <property type="molecule type" value="Genomic_DNA"/>
</dbReference>
<sequence length="301" mass="34327">MEKGQCWMWKKRKYSMASYDDSWEEQAFAEDAAGAMGGSIWPPRSYTCSFCRREFRSAQALGGHMNVHRRDRARLKQPSSSANEILYPNLETPHQNPLQNPFKSNLGYLHPRSACELAYNNTNPNFDPSLPASSPPSPSKALAPIFNKNRSEESLIQPYAPSILQRHHTASPVYSSRSWSNLAEEKNLHKFDIDEPEPINEKLSRIAESECWSKVDNDETDDVAVSLNLVVRRAFPPVEFETKKEEPISCKRRRTDASSVPFFPKSSSIDRNHLQSKMFDFIPSSIEELDLELRLGHSPKV</sequence>
<comment type="caution">
    <text evidence="1">The sequence shown here is derived from an EMBL/GenBank/DDBJ whole genome shotgun (WGS) entry which is preliminary data.</text>
</comment>
<keyword evidence="2" id="KW-1185">Reference proteome</keyword>